<dbReference type="EMBL" id="GGEC01058254">
    <property type="protein sequence ID" value="MBX38738.1"/>
    <property type="molecule type" value="Transcribed_RNA"/>
</dbReference>
<name>A0A2P2N8B6_RHIMU</name>
<sequence length="57" mass="6498">MIGSNGVKTAKIYQLSKFTFGMHLRHIQIYEKNDLKDAFSTFAAEKTTSRKTFPSLV</sequence>
<protein>
    <submittedName>
        <fullName evidence="1">Uncharacterized protein</fullName>
    </submittedName>
</protein>
<evidence type="ECO:0000313" key="1">
    <source>
        <dbReference type="EMBL" id="MBX38738.1"/>
    </source>
</evidence>
<dbReference type="AlphaFoldDB" id="A0A2P2N8B6"/>
<organism evidence="1">
    <name type="scientific">Rhizophora mucronata</name>
    <name type="common">Asiatic mangrove</name>
    <dbReference type="NCBI Taxonomy" id="61149"/>
    <lineage>
        <taxon>Eukaryota</taxon>
        <taxon>Viridiplantae</taxon>
        <taxon>Streptophyta</taxon>
        <taxon>Embryophyta</taxon>
        <taxon>Tracheophyta</taxon>
        <taxon>Spermatophyta</taxon>
        <taxon>Magnoliopsida</taxon>
        <taxon>eudicotyledons</taxon>
        <taxon>Gunneridae</taxon>
        <taxon>Pentapetalae</taxon>
        <taxon>rosids</taxon>
        <taxon>fabids</taxon>
        <taxon>Malpighiales</taxon>
        <taxon>Rhizophoraceae</taxon>
        <taxon>Rhizophora</taxon>
    </lineage>
</organism>
<proteinExistence type="predicted"/>
<accession>A0A2P2N8B6</accession>
<reference evidence="1" key="1">
    <citation type="submission" date="2018-02" db="EMBL/GenBank/DDBJ databases">
        <title>Rhizophora mucronata_Transcriptome.</title>
        <authorList>
            <person name="Meera S.P."/>
            <person name="Sreeshan A."/>
            <person name="Augustine A."/>
        </authorList>
    </citation>
    <scope>NUCLEOTIDE SEQUENCE</scope>
    <source>
        <tissue evidence="1">Leaf</tissue>
    </source>
</reference>